<dbReference type="Pfam" id="PF00069">
    <property type="entry name" value="Pkinase"/>
    <property type="match status" value="1"/>
</dbReference>
<dbReference type="Gene3D" id="3.30.200.20">
    <property type="entry name" value="Phosphorylase Kinase, domain 1"/>
    <property type="match status" value="1"/>
</dbReference>
<proteinExistence type="inferred from homology"/>
<evidence type="ECO:0000256" key="5">
    <source>
        <dbReference type="ARBA" id="ARBA00022741"/>
    </source>
</evidence>
<keyword evidence="14" id="KW-1185">Reference proteome</keyword>
<feature type="binding site" evidence="10">
    <location>
        <position position="91"/>
    </location>
    <ligand>
        <name>ATP</name>
        <dbReference type="ChEBI" id="CHEBI:30616"/>
    </ligand>
</feature>
<keyword evidence="6" id="KW-0418">Kinase</keyword>
<evidence type="ECO:0000256" key="1">
    <source>
        <dbReference type="ARBA" id="ARBA00010886"/>
    </source>
</evidence>
<protein>
    <recommendedName>
        <fullName evidence="2">non-specific serine/threonine protein kinase</fullName>
        <ecNumber evidence="2">2.7.11.1</ecNumber>
    </recommendedName>
</protein>
<dbReference type="PANTHER" id="PTHR44899:SF3">
    <property type="entry name" value="SERINE_THREONINE-PROTEIN KINASE NEK1"/>
    <property type="match status" value="1"/>
</dbReference>
<gene>
    <name evidence="13" type="ORF">AGLY_010200</name>
</gene>
<evidence type="ECO:0000256" key="7">
    <source>
        <dbReference type="ARBA" id="ARBA00022840"/>
    </source>
</evidence>
<keyword evidence="4" id="KW-0808">Transferase</keyword>
<evidence type="ECO:0000256" key="2">
    <source>
        <dbReference type="ARBA" id="ARBA00012513"/>
    </source>
</evidence>
<dbReference type="AlphaFoldDB" id="A0A6G0TG67"/>
<evidence type="ECO:0000256" key="3">
    <source>
        <dbReference type="ARBA" id="ARBA00022527"/>
    </source>
</evidence>
<keyword evidence="7 10" id="KW-0067">ATP-binding</keyword>
<dbReference type="SUPFAM" id="SSF56112">
    <property type="entry name" value="Protein kinase-like (PK-like)"/>
    <property type="match status" value="1"/>
</dbReference>
<organism evidence="13 14">
    <name type="scientific">Aphis glycines</name>
    <name type="common">Soybean aphid</name>
    <dbReference type="NCBI Taxonomy" id="307491"/>
    <lineage>
        <taxon>Eukaryota</taxon>
        <taxon>Metazoa</taxon>
        <taxon>Ecdysozoa</taxon>
        <taxon>Arthropoda</taxon>
        <taxon>Hexapoda</taxon>
        <taxon>Insecta</taxon>
        <taxon>Pterygota</taxon>
        <taxon>Neoptera</taxon>
        <taxon>Paraneoptera</taxon>
        <taxon>Hemiptera</taxon>
        <taxon>Sternorrhyncha</taxon>
        <taxon>Aphidomorpha</taxon>
        <taxon>Aphidoidea</taxon>
        <taxon>Aphididae</taxon>
        <taxon>Aphidini</taxon>
        <taxon>Aphis</taxon>
        <taxon>Aphis</taxon>
    </lineage>
</organism>
<dbReference type="PROSITE" id="PS00107">
    <property type="entry name" value="PROTEIN_KINASE_ATP"/>
    <property type="match status" value="1"/>
</dbReference>
<comment type="catalytic activity">
    <reaction evidence="8">
        <text>L-threonyl-[protein] + ATP = O-phospho-L-threonyl-[protein] + ADP + H(+)</text>
        <dbReference type="Rhea" id="RHEA:46608"/>
        <dbReference type="Rhea" id="RHEA-COMP:11060"/>
        <dbReference type="Rhea" id="RHEA-COMP:11605"/>
        <dbReference type="ChEBI" id="CHEBI:15378"/>
        <dbReference type="ChEBI" id="CHEBI:30013"/>
        <dbReference type="ChEBI" id="CHEBI:30616"/>
        <dbReference type="ChEBI" id="CHEBI:61977"/>
        <dbReference type="ChEBI" id="CHEBI:456216"/>
        <dbReference type="EC" id="2.7.11.1"/>
    </reaction>
</comment>
<evidence type="ECO:0000256" key="10">
    <source>
        <dbReference type="PROSITE-ProRule" id="PRU10141"/>
    </source>
</evidence>
<dbReference type="InterPro" id="IPR000719">
    <property type="entry name" value="Prot_kinase_dom"/>
</dbReference>
<dbReference type="Gene3D" id="1.10.510.10">
    <property type="entry name" value="Transferase(Phosphotransferase) domain 1"/>
    <property type="match status" value="1"/>
</dbReference>
<dbReference type="Proteomes" id="UP000475862">
    <property type="component" value="Unassembled WGS sequence"/>
</dbReference>
<evidence type="ECO:0000259" key="12">
    <source>
        <dbReference type="PROSITE" id="PS50011"/>
    </source>
</evidence>
<evidence type="ECO:0000256" key="9">
    <source>
        <dbReference type="ARBA" id="ARBA00048679"/>
    </source>
</evidence>
<dbReference type="PANTHER" id="PTHR44899">
    <property type="entry name" value="CAMK FAMILY PROTEIN KINASE"/>
    <property type="match status" value="1"/>
</dbReference>
<dbReference type="OrthoDB" id="248923at2759"/>
<dbReference type="EMBL" id="VYZN01000040">
    <property type="protein sequence ID" value="KAE9531998.1"/>
    <property type="molecule type" value="Genomic_DNA"/>
</dbReference>
<evidence type="ECO:0000313" key="13">
    <source>
        <dbReference type="EMBL" id="KAE9531998.1"/>
    </source>
</evidence>
<comment type="caution">
    <text evidence="13">The sequence shown here is derived from an EMBL/GenBank/DDBJ whole genome shotgun (WGS) entry which is preliminary data.</text>
</comment>
<dbReference type="EC" id="2.7.11.1" evidence="2"/>
<sequence length="361" mass="40856">MSDVSSRAHTTTLTRRRDGRRAVKQSPVALRSAVLLQLQRKTVKYQLATVATEYQNVFMDSYNIVGVLGRGAFGVVELVRDFNLKKLAVMKTIHIKSMSTENVKEAIKEIQILQMLNHPNIIKYYNSFQNKQSFHIIMEYAIHGTLENFVNKCSQTSNYIAQNCVLNIFSQLTMAVDYIHKMRIIHSDINPMNILLTGSQGTIVKLGDFGSSRILTSDKIVGENWCTPCYMSPEQCCGKPLRLKSDIWQIGCVLYYLITSKHPFYAESLADTISSIVEGVLSLSDKMTFYDSDVIRLLHELLNRDPTVRPNASAILSNPYILPYVLNSNCRWFKSGDLAAPDHQLPLARTPTSEHCLLVQK</sequence>
<evidence type="ECO:0000313" key="14">
    <source>
        <dbReference type="Proteomes" id="UP000475862"/>
    </source>
</evidence>
<comment type="catalytic activity">
    <reaction evidence="9">
        <text>L-seryl-[protein] + ATP = O-phospho-L-seryl-[protein] + ADP + H(+)</text>
        <dbReference type="Rhea" id="RHEA:17989"/>
        <dbReference type="Rhea" id="RHEA-COMP:9863"/>
        <dbReference type="Rhea" id="RHEA-COMP:11604"/>
        <dbReference type="ChEBI" id="CHEBI:15378"/>
        <dbReference type="ChEBI" id="CHEBI:29999"/>
        <dbReference type="ChEBI" id="CHEBI:30616"/>
        <dbReference type="ChEBI" id="CHEBI:83421"/>
        <dbReference type="ChEBI" id="CHEBI:456216"/>
        <dbReference type="EC" id="2.7.11.1"/>
    </reaction>
</comment>
<feature type="region of interest" description="Disordered" evidence="11">
    <location>
        <begin position="1"/>
        <end position="21"/>
    </location>
</feature>
<keyword evidence="3" id="KW-0723">Serine/threonine-protein kinase</keyword>
<dbReference type="InterPro" id="IPR017441">
    <property type="entry name" value="Protein_kinase_ATP_BS"/>
</dbReference>
<reference evidence="13 14" key="1">
    <citation type="submission" date="2019-08" db="EMBL/GenBank/DDBJ databases">
        <title>The genome of the soybean aphid Biotype 1, its phylome, world population structure and adaptation to the North American continent.</title>
        <authorList>
            <person name="Giordano R."/>
            <person name="Donthu R.K."/>
            <person name="Hernandez A.G."/>
            <person name="Wright C.L."/>
            <person name="Zimin A.V."/>
        </authorList>
    </citation>
    <scope>NUCLEOTIDE SEQUENCE [LARGE SCALE GENOMIC DNA]</scope>
    <source>
        <tissue evidence="13">Whole aphids</tissue>
    </source>
</reference>
<evidence type="ECO:0000256" key="8">
    <source>
        <dbReference type="ARBA" id="ARBA00047899"/>
    </source>
</evidence>
<feature type="domain" description="Protein kinase" evidence="12">
    <location>
        <begin position="62"/>
        <end position="321"/>
    </location>
</feature>
<evidence type="ECO:0000256" key="4">
    <source>
        <dbReference type="ARBA" id="ARBA00022679"/>
    </source>
</evidence>
<dbReference type="GO" id="GO:0004674">
    <property type="term" value="F:protein serine/threonine kinase activity"/>
    <property type="evidence" value="ECO:0007669"/>
    <property type="project" value="UniProtKB-KW"/>
</dbReference>
<dbReference type="GO" id="GO:0005524">
    <property type="term" value="F:ATP binding"/>
    <property type="evidence" value="ECO:0007669"/>
    <property type="project" value="UniProtKB-UniRule"/>
</dbReference>
<evidence type="ECO:0000256" key="11">
    <source>
        <dbReference type="SAM" id="MobiDB-lite"/>
    </source>
</evidence>
<dbReference type="PROSITE" id="PS50011">
    <property type="entry name" value="PROTEIN_KINASE_DOM"/>
    <property type="match status" value="1"/>
</dbReference>
<dbReference type="InterPro" id="IPR011009">
    <property type="entry name" value="Kinase-like_dom_sf"/>
</dbReference>
<accession>A0A6G0TG67</accession>
<keyword evidence="5 10" id="KW-0547">Nucleotide-binding</keyword>
<dbReference type="InterPro" id="IPR051131">
    <property type="entry name" value="NEK_Ser/Thr_kinase_NIMA"/>
</dbReference>
<evidence type="ECO:0000256" key="6">
    <source>
        <dbReference type="ARBA" id="ARBA00022777"/>
    </source>
</evidence>
<dbReference type="FunFam" id="3.30.200.20:FF:000097">
    <property type="entry name" value="Probable serine/threonine-protein kinase nek1"/>
    <property type="match status" value="1"/>
</dbReference>
<comment type="similarity">
    <text evidence="1">Belongs to the protein kinase superfamily. NEK Ser/Thr protein kinase family. NIMA subfamily.</text>
</comment>
<name>A0A6G0TG67_APHGL</name>